<dbReference type="InterPro" id="IPR052894">
    <property type="entry name" value="AsmA-related"/>
</dbReference>
<keyword evidence="4" id="KW-1185">Reference proteome</keyword>
<evidence type="ECO:0000256" key="1">
    <source>
        <dbReference type="SAM" id="MobiDB-lite"/>
    </source>
</evidence>
<protein>
    <submittedName>
        <fullName evidence="3">AsmA family protein</fullName>
    </submittedName>
</protein>
<organism evidence="3 4">
    <name type="scientific">Marinicella sediminis</name>
    <dbReference type="NCBI Taxonomy" id="1792834"/>
    <lineage>
        <taxon>Bacteria</taxon>
        <taxon>Pseudomonadati</taxon>
        <taxon>Pseudomonadota</taxon>
        <taxon>Gammaproteobacteria</taxon>
        <taxon>Lysobacterales</taxon>
        <taxon>Marinicellaceae</taxon>
        <taxon>Marinicella</taxon>
    </lineage>
</organism>
<dbReference type="InterPro" id="IPR007844">
    <property type="entry name" value="AsmA"/>
</dbReference>
<comment type="caution">
    <text evidence="3">The sequence shown here is derived from an EMBL/GenBank/DDBJ whole genome shotgun (WGS) entry which is preliminary data.</text>
</comment>
<feature type="region of interest" description="Disordered" evidence="1">
    <location>
        <begin position="670"/>
        <end position="734"/>
    </location>
</feature>
<reference evidence="4" key="1">
    <citation type="journal article" date="2019" name="Int. J. Syst. Evol. Microbiol.">
        <title>The Global Catalogue of Microorganisms (GCM) 10K type strain sequencing project: providing services to taxonomists for standard genome sequencing and annotation.</title>
        <authorList>
            <consortium name="The Broad Institute Genomics Platform"/>
            <consortium name="The Broad Institute Genome Sequencing Center for Infectious Disease"/>
            <person name="Wu L."/>
            <person name="Ma J."/>
        </authorList>
    </citation>
    <scope>NUCLEOTIDE SEQUENCE [LARGE SCALE GENOMIC DNA]</scope>
    <source>
        <strain evidence="4">KCTC 42953</strain>
    </source>
</reference>
<feature type="compositionally biased region" description="Basic and acidic residues" evidence="1">
    <location>
        <begin position="716"/>
        <end position="725"/>
    </location>
</feature>
<evidence type="ECO:0000313" key="4">
    <source>
        <dbReference type="Proteomes" id="UP001595533"/>
    </source>
</evidence>
<accession>A0ABV7JBX5</accession>
<name>A0ABV7JBX5_9GAMM</name>
<feature type="compositionally biased region" description="Basic and acidic residues" evidence="1">
    <location>
        <begin position="692"/>
        <end position="707"/>
    </location>
</feature>
<dbReference type="Proteomes" id="UP001595533">
    <property type="component" value="Unassembled WGS sequence"/>
</dbReference>
<evidence type="ECO:0000259" key="2">
    <source>
        <dbReference type="Pfam" id="PF05170"/>
    </source>
</evidence>
<evidence type="ECO:0000313" key="3">
    <source>
        <dbReference type="EMBL" id="MFC3193596.1"/>
    </source>
</evidence>
<proteinExistence type="predicted"/>
<sequence>MKKLIKWMLGLVAGLVVLLVLAIILLPVFFDPNDHKPRIQQMAADTIGREVVLNGPIKWSVFPWLAINLKDVSIANESGFKGDHLAQVEQVAVRVKLLPLLSQQIQVGQVELQKPEIRLQVAGSGKSNWQSMLDHLAAEPADSGQQGEGGTSLAIEGIIISEGSLTYVDGGADLQVNMTDLRFTSDAIQAGSPTAMSLASQVALPAQAMQGRLQADWQANHLADEQPVVMTFAELSYEGAMDGVTLSLDSPDGMLLDLGNDQLSLNQLALRYGPMKLVTEVKGENLSQQMKLSGALKMEAFALSELLAQMGSPLDNQAENEFSGALNWVLAGDRLQLKDVQARLDDSQISGSVDITQLSALKGRFELNLDQLNLDQYVPVSDATASTSAATEVASPMDLGQMNGQIKLGSLQAAGVQMKDITLNVSTRGTAIRLEPLQAGFYQGLIRTELQLDPQKTSQKLSVSHRMRDFQAGGLLADLIGSEYLTGLGQLEADITVDEPFSAEPLKTANGSLSYQLRDGDIVGIDVFQIMQQSLSLLNKTDAMNNSDELKTAFGLMDIQADVNQGVLTTRALKIDSPYFNLTGQVSIDLNQQTINGTIRPMLTNIPEGVMDQRFEKLLNLRIPVSLKGELMAPAVSIDLQKLILETQKAKIDEKKEELKEDLFDAILGSDKDKGGESAEASGDEAGQPMTDDERKKAEKDQLKRNLLEGLFKSAKQKDKDKKDQSDDDNGGGN</sequence>
<feature type="domain" description="AsmA" evidence="2">
    <location>
        <begin position="1"/>
        <end position="571"/>
    </location>
</feature>
<dbReference type="PANTHER" id="PTHR30441:SF4">
    <property type="entry name" value="PROTEIN ASMA"/>
    <property type="match status" value="1"/>
</dbReference>
<dbReference type="EMBL" id="JBHRTS010000002">
    <property type="protein sequence ID" value="MFC3193596.1"/>
    <property type="molecule type" value="Genomic_DNA"/>
</dbReference>
<gene>
    <name evidence="3" type="ORF">ACFODZ_04980</name>
</gene>
<dbReference type="RefSeq" id="WP_157892710.1">
    <property type="nucleotide sequence ID" value="NZ_JBHRTS010000002.1"/>
</dbReference>
<dbReference type="PANTHER" id="PTHR30441">
    <property type="entry name" value="DUF748 DOMAIN-CONTAINING PROTEIN"/>
    <property type="match status" value="1"/>
</dbReference>
<dbReference type="Pfam" id="PF05170">
    <property type="entry name" value="AsmA"/>
    <property type="match status" value="1"/>
</dbReference>